<comment type="caution">
    <text evidence="2">The sequence shown here is derived from an EMBL/GenBank/DDBJ whole genome shotgun (WGS) entry which is preliminary data.</text>
</comment>
<feature type="region of interest" description="Disordered" evidence="1">
    <location>
        <begin position="142"/>
        <end position="168"/>
    </location>
</feature>
<dbReference type="AlphaFoldDB" id="A0A1J5Q569"/>
<sequence>MVGPVLAVGKLRLGEQFDDPPKRWRLPDFANDLWPGVIRPDQVLQERPFEEDVVGELHGMSVSDRSNDAIRLEFGERLSIDIGYRDAPAKLMCACLGQLHQGMSTVAHPRGVSAVAAALPPQGRKVYLRGGLRVRRVDLLGKHGREKRPTNDRANRITAEKQRSKGRLGARERLSFLVVERVDGQRPHSA</sequence>
<organism evidence="2">
    <name type="scientific">mine drainage metagenome</name>
    <dbReference type="NCBI Taxonomy" id="410659"/>
    <lineage>
        <taxon>unclassified sequences</taxon>
        <taxon>metagenomes</taxon>
        <taxon>ecological metagenomes</taxon>
    </lineage>
</organism>
<name>A0A1J5Q569_9ZZZZ</name>
<evidence type="ECO:0000256" key="1">
    <source>
        <dbReference type="SAM" id="MobiDB-lite"/>
    </source>
</evidence>
<protein>
    <submittedName>
        <fullName evidence="2">Uncharacterized protein</fullName>
    </submittedName>
</protein>
<dbReference type="EMBL" id="MLJW01003897">
    <property type="protein sequence ID" value="OIQ71061.1"/>
    <property type="molecule type" value="Genomic_DNA"/>
</dbReference>
<accession>A0A1J5Q569</accession>
<gene>
    <name evidence="2" type="ORF">GALL_473230</name>
</gene>
<reference evidence="2" key="1">
    <citation type="submission" date="2016-10" db="EMBL/GenBank/DDBJ databases">
        <title>Sequence of Gallionella enrichment culture.</title>
        <authorList>
            <person name="Poehlein A."/>
            <person name="Muehling M."/>
            <person name="Daniel R."/>
        </authorList>
    </citation>
    <scope>NUCLEOTIDE SEQUENCE</scope>
</reference>
<proteinExistence type="predicted"/>
<evidence type="ECO:0000313" key="2">
    <source>
        <dbReference type="EMBL" id="OIQ71061.1"/>
    </source>
</evidence>